<dbReference type="AlphaFoldDB" id="A0A8H5VZF2"/>
<gene>
    <name evidence="2" type="ORF">FTJAE_4632</name>
</gene>
<dbReference type="OrthoDB" id="2958217at2759"/>
<sequence>MSTPPISQLCRNCSPVLDLDFLLDHNPINNKGYRPYETSKILYRFEDTWPELPGFAASAESGCGLCKSIRDTFVSQYPSTEYKGPVTGYVSRSATSIQVEPRKVSDYSVTICEGRDLNDTLAYAQFLPCSDDDSMPFLRPPLTEVLSDQTLNFAKRSIDHCASTCHPWEPSGSTPARLLDIGEYKANGRIKLIQTEGLPRVRYAALSYCWGNADDAAYQPKTNSANLSERLDGFGIDAMSPVVRDAIITCDALEMRYLWVDALCILQGKADIADWEVESQKMNDIFRNAYVTLCPSSSNGCREGFLGQRKLHPGICNESQEYSIIPYDVKAITPSFMFTFEFTDSKWYSRAWVWQEVNFSARLVIFGPTFVFFRCPEILICENGATNDTAVIQKGLNEYHSKRYQDAQPFAFFRTCAESISTMDISFESDRLAAVAGVAKQVSPATGSEYAAGLWVDDIFKDLIFERNTRDKGGLEKYVESLRDRHLAIGPTWSWPGHRGGVSWDSNFSSMNRETLELDGGDWEYECEYLDITTDKVGDNLFGQVTRGTLAVTTKVASLGEIAAHCEGEDDELIKNMLFTPEYSSQIACGIKWNWDVDVTDTPRHLAEKILVIAFSTCLYELRSEIENLYGLMVYPAEKEGEYYRIGSFEAQSSADDDEEKDTGYLIAQNLSRVMVHALAHWFGGDKTGGPENRNIPDQQAVGKEGALVWQKPDGKRTTDASVADLKKYLTSESYALFALMFYMDNWDWANDGKAKPFVDEMIPCERLPNSKKVRLG</sequence>
<dbReference type="GeneID" id="59303326"/>
<dbReference type="PANTHER" id="PTHR33112:SF16">
    <property type="entry name" value="HETEROKARYON INCOMPATIBILITY DOMAIN-CONTAINING PROTEIN"/>
    <property type="match status" value="1"/>
</dbReference>
<accession>A0A8H5VZF2</accession>
<organism evidence="2 3">
    <name type="scientific">Fusarium tjaetaba</name>
    <dbReference type="NCBI Taxonomy" id="1567544"/>
    <lineage>
        <taxon>Eukaryota</taxon>
        <taxon>Fungi</taxon>
        <taxon>Dikarya</taxon>
        <taxon>Ascomycota</taxon>
        <taxon>Pezizomycotina</taxon>
        <taxon>Sordariomycetes</taxon>
        <taxon>Hypocreomycetidae</taxon>
        <taxon>Hypocreales</taxon>
        <taxon>Nectriaceae</taxon>
        <taxon>Fusarium</taxon>
        <taxon>Fusarium fujikuroi species complex</taxon>
    </lineage>
</organism>
<evidence type="ECO:0000259" key="1">
    <source>
        <dbReference type="Pfam" id="PF06985"/>
    </source>
</evidence>
<reference evidence="2 3" key="1">
    <citation type="submission" date="2020-05" db="EMBL/GenBank/DDBJ databases">
        <title>Identification and distribution of gene clusters putatively required for synthesis of sphingolipid metabolism inhibitors in phylogenetically diverse species of the filamentous fungus Fusarium.</title>
        <authorList>
            <person name="Kim H.-S."/>
            <person name="Busman M."/>
            <person name="Brown D.W."/>
            <person name="Divon H."/>
            <person name="Uhlig S."/>
            <person name="Proctor R.H."/>
        </authorList>
    </citation>
    <scope>NUCLEOTIDE SEQUENCE [LARGE SCALE GENOMIC DNA]</scope>
    <source>
        <strain evidence="2 3">NRRL 66243</strain>
    </source>
</reference>
<name>A0A8H5VZF2_9HYPO</name>
<protein>
    <submittedName>
        <fullName evidence="2">Heterokaryon incompatibility protein</fullName>
    </submittedName>
</protein>
<dbReference type="InterPro" id="IPR010730">
    <property type="entry name" value="HET"/>
</dbReference>
<keyword evidence="3" id="KW-1185">Reference proteome</keyword>
<dbReference type="EMBL" id="JAAQRI010000087">
    <property type="protein sequence ID" value="KAF5640085.1"/>
    <property type="molecule type" value="Genomic_DNA"/>
</dbReference>
<feature type="domain" description="Heterokaryon incompatibility" evidence="1">
    <location>
        <begin position="203"/>
        <end position="356"/>
    </location>
</feature>
<dbReference type="Proteomes" id="UP000530670">
    <property type="component" value="Unassembled WGS sequence"/>
</dbReference>
<evidence type="ECO:0000313" key="2">
    <source>
        <dbReference type="EMBL" id="KAF5640085.1"/>
    </source>
</evidence>
<dbReference type="RefSeq" id="XP_037208344.1">
    <property type="nucleotide sequence ID" value="XM_037351056.1"/>
</dbReference>
<dbReference type="PANTHER" id="PTHR33112">
    <property type="entry name" value="DOMAIN PROTEIN, PUTATIVE-RELATED"/>
    <property type="match status" value="1"/>
</dbReference>
<proteinExistence type="predicted"/>
<dbReference type="Pfam" id="PF06985">
    <property type="entry name" value="HET"/>
    <property type="match status" value="1"/>
</dbReference>
<comment type="caution">
    <text evidence="2">The sequence shown here is derived from an EMBL/GenBank/DDBJ whole genome shotgun (WGS) entry which is preliminary data.</text>
</comment>
<evidence type="ECO:0000313" key="3">
    <source>
        <dbReference type="Proteomes" id="UP000530670"/>
    </source>
</evidence>